<protein>
    <submittedName>
        <fullName evidence="1">Uncharacterized protein</fullName>
    </submittedName>
</protein>
<dbReference type="EMBL" id="CAADRP010000202">
    <property type="protein sequence ID" value="VFU24796.1"/>
    <property type="molecule type" value="Genomic_DNA"/>
</dbReference>
<sequence length="12" mass="1405">MSEVPWYFMSAG</sequence>
<proteinExistence type="predicted"/>
<reference evidence="1" key="1">
    <citation type="submission" date="2019-03" db="EMBL/GenBank/DDBJ databases">
        <authorList>
            <person name="Mank J."/>
            <person name="Almeida P."/>
        </authorList>
    </citation>
    <scope>NUCLEOTIDE SEQUENCE</scope>
    <source>
        <strain evidence="1">78183</strain>
    </source>
</reference>
<name>A0A6N2K8Q6_SALVM</name>
<organism evidence="1">
    <name type="scientific">Salix viminalis</name>
    <name type="common">Common osier</name>
    <name type="synonym">Basket willow</name>
    <dbReference type="NCBI Taxonomy" id="40686"/>
    <lineage>
        <taxon>Eukaryota</taxon>
        <taxon>Viridiplantae</taxon>
        <taxon>Streptophyta</taxon>
        <taxon>Embryophyta</taxon>
        <taxon>Tracheophyta</taxon>
        <taxon>Spermatophyta</taxon>
        <taxon>Magnoliopsida</taxon>
        <taxon>eudicotyledons</taxon>
        <taxon>Gunneridae</taxon>
        <taxon>Pentapetalae</taxon>
        <taxon>rosids</taxon>
        <taxon>fabids</taxon>
        <taxon>Malpighiales</taxon>
        <taxon>Salicaceae</taxon>
        <taxon>Saliceae</taxon>
        <taxon>Salix</taxon>
    </lineage>
</organism>
<evidence type="ECO:0000313" key="1">
    <source>
        <dbReference type="EMBL" id="VFU24796.1"/>
    </source>
</evidence>
<accession>A0A6N2K8Q6</accession>
<gene>
    <name evidence="1" type="ORF">SVIM_LOCUS50248</name>
</gene>